<protein>
    <recommendedName>
        <fullName evidence="4">DoxX family protein</fullName>
    </recommendedName>
</protein>
<feature type="transmembrane region" description="Helical" evidence="1">
    <location>
        <begin position="112"/>
        <end position="132"/>
    </location>
</feature>
<sequence length="143" mass="15709">MAKSPSLEDIKVPVRLKLSALWASLMFCYIYGDYFGLYQPGNLRDMLNGQMGPLGPTTQGVLLGTAALMAIPSLMVFLSLALPVMLSRWFNLVLGVAYAVIILVSMPGAWAFYQFLGVIEAVLSLLIAWQAWRWPRVGQPSGV</sequence>
<evidence type="ECO:0000313" key="3">
    <source>
        <dbReference type="Proteomes" id="UP000248926"/>
    </source>
</evidence>
<proteinExistence type="predicted"/>
<dbReference type="InterPro" id="IPR046289">
    <property type="entry name" value="DUF6326"/>
</dbReference>
<comment type="caution">
    <text evidence="2">The sequence shown here is derived from an EMBL/GenBank/DDBJ whole genome shotgun (WGS) entry which is preliminary data.</text>
</comment>
<evidence type="ECO:0008006" key="4">
    <source>
        <dbReference type="Google" id="ProtNLM"/>
    </source>
</evidence>
<dbReference type="Proteomes" id="UP000248926">
    <property type="component" value="Unassembled WGS sequence"/>
</dbReference>
<keyword evidence="1" id="KW-1133">Transmembrane helix</keyword>
<feature type="transmembrane region" description="Helical" evidence="1">
    <location>
        <begin position="89"/>
        <end position="106"/>
    </location>
</feature>
<dbReference type="EMBL" id="NFZS01000001">
    <property type="protein sequence ID" value="RAO76820.1"/>
    <property type="molecule type" value="Genomic_DNA"/>
</dbReference>
<feature type="transmembrane region" description="Helical" evidence="1">
    <location>
        <begin position="20"/>
        <end position="41"/>
    </location>
</feature>
<feature type="transmembrane region" description="Helical" evidence="1">
    <location>
        <begin position="61"/>
        <end position="82"/>
    </location>
</feature>
<dbReference type="RefSeq" id="WP_111980885.1">
    <property type="nucleotide sequence ID" value="NZ_NFZS01000001.1"/>
</dbReference>
<reference evidence="2 3" key="1">
    <citation type="journal article" date="2018" name="Genet. Mol. Biol.">
        <title>The genome sequence of Dyella jiangningensis FCAV SCS01 from a lignocellulose-decomposing microbial consortium metagenome reveals potential for biotechnological applications.</title>
        <authorList>
            <person name="Desiderato J.G."/>
            <person name="Alvarenga D.O."/>
            <person name="Constancio M.T.L."/>
            <person name="Alves L.M.C."/>
            <person name="Varani A.M."/>
        </authorList>
    </citation>
    <scope>NUCLEOTIDE SEQUENCE [LARGE SCALE GENOMIC DNA]</scope>
    <source>
        <strain evidence="2 3">FCAV SCS01</strain>
    </source>
</reference>
<keyword evidence="1" id="KW-0812">Transmembrane</keyword>
<evidence type="ECO:0000313" key="2">
    <source>
        <dbReference type="EMBL" id="RAO76820.1"/>
    </source>
</evidence>
<organism evidence="2 3">
    <name type="scientific">Dyella jiangningensis</name>
    <dbReference type="NCBI Taxonomy" id="1379159"/>
    <lineage>
        <taxon>Bacteria</taxon>
        <taxon>Pseudomonadati</taxon>
        <taxon>Pseudomonadota</taxon>
        <taxon>Gammaproteobacteria</taxon>
        <taxon>Lysobacterales</taxon>
        <taxon>Rhodanobacteraceae</taxon>
        <taxon>Dyella</taxon>
    </lineage>
</organism>
<dbReference type="OrthoDB" id="1551186at2"/>
<gene>
    <name evidence="2" type="ORF">CA260_02575</name>
</gene>
<keyword evidence="3" id="KW-1185">Reference proteome</keyword>
<keyword evidence="1" id="KW-0472">Membrane</keyword>
<name>A0A328P5B5_9GAMM</name>
<dbReference type="AlphaFoldDB" id="A0A328P5B5"/>
<accession>A0A328P5B5</accession>
<evidence type="ECO:0000256" key="1">
    <source>
        <dbReference type="SAM" id="Phobius"/>
    </source>
</evidence>
<dbReference type="Pfam" id="PF19851">
    <property type="entry name" value="DUF6326"/>
    <property type="match status" value="1"/>
</dbReference>